<protein>
    <submittedName>
        <fullName evidence="1">Uncharacterized protein</fullName>
    </submittedName>
</protein>
<name>A0AAE8MVZ0_9PEZI</name>
<evidence type="ECO:0000313" key="1">
    <source>
        <dbReference type="EMBL" id="SPO01706.1"/>
    </source>
</evidence>
<dbReference type="Proteomes" id="UP001187682">
    <property type="component" value="Unassembled WGS sequence"/>
</dbReference>
<dbReference type="PANTHER" id="PTHR36142">
    <property type="entry name" value="METALLO-HYDROLASE/OXIDOREDUCTASE SUPERFAMILY PROTEIN"/>
    <property type="match status" value="1"/>
</dbReference>
<gene>
    <name evidence="1" type="ORF">DNG_04379</name>
</gene>
<dbReference type="EMBL" id="ONZQ02000005">
    <property type="protein sequence ID" value="SPO01706.1"/>
    <property type="molecule type" value="Genomic_DNA"/>
</dbReference>
<dbReference type="PANTHER" id="PTHR36142:SF2">
    <property type="entry name" value="METALLO-HYDROLASE_OXIDOREDUCTASE SUPERFAMILY PROTEIN"/>
    <property type="match status" value="1"/>
</dbReference>
<proteinExistence type="predicted"/>
<evidence type="ECO:0000313" key="2">
    <source>
        <dbReference type="Proteomes" id="UP001187682"/>
    </source>
</evidence>
<organism evidence="1 2">
    <name type="scientific">Cephalotrichum gorgonifer</name>
    <dbReference type="NCBI Taxonomy" id="2041049"/>
    <lineage>
        <taxon>Eukaryota</taxon>
        <taxon>Fungi</taxon>
        <taxon>Dikarya</taxon>
        <taxon>Ascomycota</taxon>
        <taxon>Pezizomycotina</taxon>
        <taxon>Sordariomycetes</taxon>
        <taxon>Hypocreomycetidae</taxon>
        <taxon>Microascales</taxon>
        <taxon>Microascaceae</taxon>
        <taxon>Cephalotrichum</taxon>
    </lineage>
</organism>
<reference evidence="1" key="1">
    <citation type="submission" date="2018-03" db="EMBL/GenBank/DDBJ databases">
        <authorList>
            <person name="Guldener U."/>
        </authorList>
    </citation>
    <scope>NUCLEOTIDE SEQUENCE</scope>
</reference>
<comment type="caution">
    <text evidence="1">The sequence shown here is derived from an EMBL/GenBank/DDBJ whole genome shotgun (WGS) entry which is preliminary data.</text>
</comment>
<sequence length="582" mass="65400">MNAAKFRKTLQLQLDLQEGGPLRPILVCLNGDNGWLMSFPRPLHERATSGKAYYHVIFEPWLRDPITLLSPSLLHVSLTEEPAFSDSGAIEAIVDEIETLSRQLPLADEITNNVEIIEDGVKGLKGYSPPLGDNVNHTNTTADNVEILTDNQTSLEENDSNIDAIFLGFHYEDHTNKASLMLFNPRIPVFATPQAAAIVDSWGHFETVRVTGDLYAGAKTWRSPDLHPGGTLPSWLAILRLRGHIELHSCTSIVWTHTVENNEIHEAIIITPHGIHLDDGPFQAFLDAKPQTKKLAMMCGLKESYSYGILQNFGVKGGLAVYRRMGGARYWVKSHHQTYAYGGLISKVTCAYDVQQTLDWGLEEERKASWEEEGPADAWDNGSYITYNEGARYFRAMARFHDEEDAHHAVELLNGTPIPSSKGNKMWVQQVHVGKLRVPGAIYAAVRAEVEVEKQAWDRYLHFDEFPPVDRLMSLKLESRDRKSVEVALEKLDDILTGEIASHDGKPIWIESPGISLEEKERKLNEIGKRLGVIIWRNRICVRLQVCGPPEKRREAIELLAMVGSVAKAARDERATLLRAIW</sequence>
<accession>A0AAE8MVZ0</accession>
<dbReference type="AlphaFoldDB" id="A0AAE8MVZ0"/>
<keyword evidence="2" id="KW-1185">Reference proteome</keyword>